<keyword evidence="3" id="KW-1003">Cell membrane</keyword>
<dbReference type="Gene3D" id="3.40.50.970">
    <property type="match status" value="2"/>
</dbReference>
<reference evidence="8 9" key="1">
    <citation type="submission" date="2016-01" db="EMBL/GenBank/DDBJ databases">
        <title>The new phylogeny of the genus Mycobacterium.</title>
        <authorList>
            <person name="Tarcisio F."/>
            <person name="Conor M."/>
            <person name="Antonella G."/>
            <person name="Elisabetta G."/>
            <person name="Giulia F.S."/>
            <person name="Sara T."/>
            <person name="Anna F."/>
            <person name="Clotilde B."/>
            <person name="Roberto B."/>
            <person name="Veronica D.S."/>
            <person name="Fabio R."/>
            <person name="Monica P."/>
            <person name="Olivier J."/>
            <person name="Enrico T."/>
            <person name="Nicola S."/>
        </authorList>
    </citation>
    <scope>NUCLEOTIDE SEQUENCE [LARGE SCALE GENOMIC DNA]</scope>
    <source>
        <strain evidence="8 9">DSM 44164</strain>
    </source>
</reference>
<feature type="binding site" evidence="3">
    <location>
        <begin position="408"/>
        <end position="410"/>
    </location>
    <ligand>
        <name>thiamine diphosphate</name>
        <dbReference type="ChEBI" id="CHEBI:58937"/>
    </ligand>
</feature>
<evidence type="ECO:0000313" key="9">
    <source>
        <dbReference type="Proteomes" id="UP000193108"/>
    </source>
</evidence>
<gene>
    <name evidence="3" type="primary">poxB</name>
    <name evidence="8" type="ORF">AWC18_11370</name>
</gene>
<feature type="binding site" evidence="3">
    <location>
        <begin position="435"/>
        <end position="437"/>
    </location>
    <ligand>
        <name>thiamine diphosphate</name>
        <dbReference type="ChEBI" id="CHEBI:58937"/>
    </ligand>
</feature>
<dbReference type="InterPro" id="IPR012001">
    <property type="entry name" value="Thiamin_PyroP_enz_TPP-bd_dom"/>
</dbReference>
<dbReference type="GO" id="GO:0005886">
    <property type="term" value="C:plasma membrane"/>
    <property type="evidence" value="ECO:0007669"/>
    <property type="project" value="UniProtKB-SubCell"/>
</dbReference>
<keyword evidence="3" id="KW-0830">Ubiquinone</keyword>
<feature type="binding site" evidence="3">
    <location>
        <begin position="251"/>
        <end position="254"/>
    </location>
    <ligand>
        <name>FAD</name>
        <dbReference type="ChEBI" id="CHEBI:57692"/>
    </ligand>
</feature>
<dbReference type="Pfam" id="PF02776">
    <property type="entry name" value="TPP_enzyme_N"/>
    <property type="match status" value="1"/>
</dbReference>
<feature type="binding site" evidence="3">
    <location>
        <position position="462"/>
    </location>
    <ligand>
        <name>Mg(2+)</name>
        <dbReference type="ChEBI" id="CHEBI:18420"/>
    </ligand>
</feature>
<comment type="function">
    <text evidence="3">A peripheral cell membrane enzyme that catalyzes the oxidative decarboxylation of pyruvate to form acetate and CO(2). It channels electrons from the cytoplasm to the respiratory chain at the cell membrane via ubiquinone.</text>
</comment>
<keyword evidence="3" id="KW-0560">Oxidoreductase</keyword>
<dbReference type="GO" id="GO:0042867">
    <property type="term" value="P:pyruvate catabolic process"/>
    <property type="evidence" value="ECO:0007669"/>
    <property type="project" value="UniProtKB-UniRule"/>
</dbReference>
<name>A0A1X1ZBM2_MYCNO</name>
<keyword evidence="3" id="KW-0285">Flavoprotein</keyword>
<dbReference type="CDD" id="cd07039">
    <property type="entry name" value="TPP_PYR_POX"/>
    <property type="match status" value="1"/>
</dbReference>
<comment type="catalytic activity">
    <reaction evidence="3">
        <text>a ubiquinone + pyruvate + H2O = a ubiquinol + acetate + CO2</text>
        <dbReference type="Rhea" id="RHEA:27405"/>
        <dbReference type="Rhea" id="RHEA-COMP:9565"/>
        <dbReference type="Rhea" id="RHEA-COMP:9566"/>
        <dbReference type="ChEBI" id="CHEBI:15361"/>
        <dbReference type="ChEBI" id="CHEBI:15377"/>
        <dbReference type="ChEBI" id="CHEBI:16389"/>
        <dbReference type="ChEBI" id="CHEBI:16526"/>
        <dbReference type="ChEBI" id="CHEBI:17976"/>
        <dbReference type="ChEBI" id="CHEBI:30089"/>
        <dbReference type="EC" id="1.2.5.1"/>
    </reaction>
</comment>
<dbReference type="GO" id="GO:0030976">
    <property type="term" value="F:thiamine pyrophosphate binding"/>
    <property type="evidence" value="ECO:0007669"/>
    <property type="project" value="UniProtKB-UniRule"/>
</dbReference>
<keyword evidence="2 3" id="KW-0786">Thiamine pyrophosphate</keyword>
<dbReference type="RefSeq" id="WP_085138777.1">
    <property type="nucleotide sequence ID" value="NZ_LQPI01000042.1"/>
</dbReference>
<dbReference type="InterPro" id="IPR044261">
    <property type="entry name" value="Pyruvate_dehydrogenase"/>
</dbReference>
<keyword evidence="3" id="KW-0547">Nucleotide-binding</keyword>
<dbReference type="PANTHER" id="PTHR42981:SF2">
    <property type="entry name" value="PYRUVATE DEHYDROGENASE [UBIQUINONE]"/>
    <property type="match status" value="1"/>
</dbReference>
<dbReference type="InterPro" id="IPR047210">
    <property type="entry name" value="TPP_PYR_POXB-like"/>
</dbReference>
<dbReference type="InterPro" id="IPR012000">
    <property type="entry name" value="Thiamin_PyroP_enz_cen_dom"/>
</dbReference>
<keyword evidence="3" id="KW-0274">FAD</keyword>
<evidence type="ECO:0000313" key="8">
    <source>
        <dbReference type="EMBL" id="ORW20685.1"/>
    </source>
</evidence>
<dbReference type="SUPFAM" id="SSF52518">
    <property type="entry name" value="Thiamin diphosphate-binding fold (THDP-binding)"/>
    <property type="match status" value="2"/>
</dbReference>
<keyword evidence="3 8" id="KW-0670">Pyruvate</keyword>
<dbReference type="Gene3D" id="3.40.50.1220">
    <property type="entry name" value="TPP-binding domain"/>
    <property type="match status" value="1"/>
</dbReference>
<dbReference type="EC" id="1.2.5.1" evidence="3"/>
<dbReference type="GO" id="GO:0008289">
    <property type="term" value="F:lipid binding"/>
    <property type="evidence" value="ECO:0007669"/>
    <property type="project" value="UniProtKB-UniRule"/>
</dbReference>
<protein>
    <recommendedName>
        <fullName evidence="3">Pyruvate dehydrogenase [ubiquinone]</fullName>
        <ecNumber evidence="3">1.2.5.1</ecNumber>
    </recommendedName>
    <alternativeName>
        <fullName evidence="3">Pyruvate oxidase</fullName>
        <shortName evidence="3">POX</shortName>
    </alternativeName>
    <alternativeName>
        <fullName evidence="3">Pyruvate:ubiquinone-8 oxidoreductase</fullName>
    </alternativeName>
</protein>
<dbReference type="GO" id="GO:0048039">
    <property type="term" value="F:ubiquinone binding"/>
    <property type="evidence" value="ECO:0007669"/>
    <property type="project" value="UniProtKB-UniRule"/>
</dbReference>
<dbReference type="GO" id="GO:0050660">
    <property type="term" value="F:flavin adenine dinucleotide binding"/>
    <property type="evidence" value="ECO:0007669"/>
    <property type="project" value="UniProtKB-UniRule"/>
</dbReference>
<dbReference type="STRING" id="1782.AWC18_11370"/>
<feature type="binding site" evidence="3">
    <location>
        <position position="49"/>
    </location>
    <ligand>
        <name>thiamine diphosphate</name>
        <dbReference type="ChEBI" id="CHEBI:58937"/>
    </ligand>
</feature>
<feature type="binding site" evidence="3">
    <location>
        <begin position="274"/>
        <end position="278"/>
    </location>
    <ligand>
        <name>FAD</name>
        <dbReference type="ChEBI" id="CHEBI:57692"/>
    </ligand>
</feature>
<dbReference type="PANTHER" id="PTHR42981">
    <property type="entry name" value="PYRUVATE DEHYDROGENASE [UBIQUINONE]"/>
    <property type="match status" value="1"/>
</dbReference>
<feature type="domain" description="Thiamine pyrophosphate enzyme central" evidence="5">
    <location>
        <begin position="192"/>
        <end position="319"/>
    </location>
</feature>
<comment type="subunit">
    <text evidence="3">Homotetramer.</text>
</comment>
<comment type="similarity">
    <text evidence="1 3 4">Belongs to the TPP enzyme family.</text>
</comment>
<keyword evidence="3" id="KW-0446">Lipid-binding</keyword>
<feature type="region of interest" description="Membrane-binding domain" evidence="3">
    <location>
        <begin position="533"/>
        <end position="574"/>
    </location>
</feature>
<dbReference type="CDD" id="cd02014">
    <property type="entry name" value="TPP_POX"/>
    <property type="match status" value="1"/>
</dbReference>
<dbReference type="GO" id="GO:0052737">
    <property type="term" value="F:pyruvate dehydrogenase (quinone) activity"/>
    <property type="evidence" value="ECO:0007669"/>
    <property type="project" value="UniProtKB-UniRule"/>
</dbReference>
<keyword evidence="3" id="KW-0479">Metal-binding</keyword>
<comment type="cofactor">
    <cofactor evidence="3">
        <name>thiamine diphosphate</name>
        <dbReference type="ChEBI" id="CHEBI:58937"/>
    </cofactor>
    <text evidence="3">Binds 1 thiamine pyrophosphate per subunit.</text>
</comment>
<dbReference type="EMBL" id="LQPI01000042">
    <property type="protein sequence ID" value="ORW20685.1"/>
    <property type="molecule type" value="Genomic_DNA"/>
</dbReference>
<dbReference type="Pfam" id="PF02775">
    <property type="entry name" value="TPP_enzyme_C"/>
    <property type="match status" value="1"/>
</dbReference>
<evidence type="ECO:0000256" key="4">
    <source>
        <dbReference type="RuleBase" id="RU362132"/>
    </source>
</evidence>
<comment type="domain">
    <text evidence="3">Has 4 domains; the Pyr domain which binds the pyrimidine moiety of the thiamine pyrophosphate cofactor, the FAD-binding domain, the PP-binding domain which binds the pyrophosphate portion of thiamine pyrophosphate and the C-terminal membrane binding region. The C-terminus is held closely against the rest of the protein and covers the active site; during activation it unfolds from the rest of the protein and forms an amphipathic helix upon membrane binding, exposing the active site.</text>
</comment>
<dbReference type="NCBIfam" id="NF006591">
    <property type="entry name" value="PRK09124.1"/>
    <property type="match status" value="1"/>
</dbReference>
<comment type="cofactor">
    <cofactor evidence="3">
        <name>FAD</name>
        <dbReference type="ChEBI" id="CHEBI:57692"/>
    </cofactor>
    <text evidence="3">Binds 1 FAD per subunit.</text>
</comment>
<dbReference type="AlphaFoldDB" id="A0A1X1ZBM2"/>
<proteinExistence type="inferred from homology"/>
<feature type="site" description="Moves into active site upon enzyme activation, plays a role in electron transfer" evidence="3">
    <location>
        <position position="467"/>
    </location>
</feature>
<comment type="subcellular location">
    <subcellularLocation>
        <location evidence="3">Cell membrane</location>
        <topology evidence="3">Peripheral membrane protein</topology>
        <orientation evidence="3">Cytoplasmic side</orientation>
    </subcellularLocation>
</comment>
<dbReference type="GO" id="GO:0000287">
    <property type="term" value="F:magnesium ion binding"/>
    <property type="evidence" value="ECO:0007669"/>
    <property type="project" value="UniProtKB-UniRule"/>
</dbReference>
<dbReference type="InterPro" id="IPR011766">
    <property type="entry name" value="TPP_enzyme_TPP-bd"/>
</dbReference>
<feature type="domain" description="Thiamine pyrophosphate enzyme N-terminal TPP-binding" evidence="7">
    <location>
        <begin position="3"/>
        <end position="114"/>
    </location>
</feature>
<evidence type="ECO:0000259" key="6">
    <source>
        <dbReference type="Pfam" id="PF02775"/>
    </source>
</evidence>
<feature type="region of interest" description="FAD-binding domain" evidence="3">
    <location>
        <begin position="183"/>
        <end position="334"/>
    </location>
</feature>
<dbReference type="InterPro" id="IPR047211">
    <property type="entry name" value="POXB-like"/>
</dbReference>
<organism evidence="8 9">
    <name type="scientific">Mycolicibacter nonchromogenicus</name>
    <name type="common">Mycobacterium nonchromogenicum</name>
    <dbReference type="NCBI Taxonomy" id="1782"/>
    <lineage>
        <taxon>Bacteria</taxon>
        <taxon>Bacillati</taxon>
        <taxon>Actinomycetota</taxon>
        <taxon>Actinomycetes</taxon>
        <taxon>Mycobacteriales</taxon>
        <taxon>Mycobacteriaceae</taxon>
        <taxon>Mycolicibacter</taxon>
    </lineage>
</organism>
<comment type="activity regulation">
    <text evidence="3">The C-terminus inhibits activity; it has to move for the enzyme to be active. Activated by lipid-binding, which occurs via the C-terminus.</text>
</comment>
<dbReference type="InterPro" id="IPR047212">
    <property type="entry name" value="TPP_POXB-like"/>
</dbReference>
<comment type="caution">
    <text evidence="8">The sequence shown here is derived from an EMBL/GenBank/DDBJ whole genome shotgun (WGS) entry which is preliminary data.</text>
</comment>
<dbReference type="SUPFAM" id="SSF52467">
    <property type="entry name" value="DHS-like NAD/FAD-binding domain"/>
    <property type="match status" value="1"/>
</dbReference>
<comment type="cofactor">
    <cofactor evidence="3">
        <name>Mg(2+)</name>
        <dbReference type="ChEBI" id="CHEBI:18420"/>
    </cofactor>
    <text evidence="3">Binds 1 Mg(2+) ion per subunit.</text>
</comment>
<sequence length="578" mass="62166">MATVADHVVTVLQRSGVQRIFGIPGDSLNGLTDAIRRAGDFGWEQVRHEETAAFAAAAEAALRGGLAACAGSCGPGNLHLINGLFDAQRSRVPVLAIAAHIPLAEVGSDYFQETHPQNLFRECSVYCELISTPEQAPRILELAMRAAVEENGVAVVVVPGEILSHHLDETAWGTRPVRPTGSVCRPDDQGLRAAAAMLNSAANITILAGAGVAGAHDQVIELAHTLAAPIVHALRGKEYIEYDNPYDVGMTGLLGFASGYKAIREADVLLMLGTDFPYQQFYPERAQIIQVDIRGRNLGRRTPIDLGLLGTVADTVAALMPLLTAKNDRSHLERSLKHYRKTRQRLDSLASNDRDRTPIRPEYVAAVADRLASDDAVFTVDVGSPVVWAARYVTMNGRRRLIGSFNHGTMACALPHAIGAQSVDRKRQVVAFAGDGGLAMLFGELLTLMQNRLPVKVIVFNNSSLNFVELEMKAAGIVNFGTELDNPDFGAVATALGMFGRRVERPADLETALAQAFAHDGPAVVDVVTARQELSIPPAITAEQAKGFSLYAIRTILAGRADELLDLVTTNVARRILN</sequence>
<comment type="caution">
    <text evidence="3">Lacks conserved residue(s) required for the propagation of feature annotation.</text>
</comment>
<feature type="domain" description="Thiamine pyrophosphate enzyme TPP-binding" evidence="6">
    <location>
        <begin position="381"/>
        <end position="527"/>
    </location>
</feature>
<evidence type="ECO:0000259" key="5">
    <source>
        <dbReference type="Pfam" id="PF00205"/>
    </source>
</evidence>
<evidence type="ECO:0000256" key="3">
    <source>
        <dbReference type="HAMAP-Rule" id="MF_00850"/>
    </source>
</evidence>
<evidence type="ECO:0000256" key="2">
    <source>
        <dbReference type="ARBA" id="ARBA00023052"/>
    </source>
</evidence>
<dbReference type="Proteomes" id="UP000193108">
    <property type="component" value="Unassembled WGS sequence"/>
</dbReference>
<evidence type="ECO:0000256" key="1">
    <source>
        <dbReference type="ARBA" id="ARBA00007812"/>
    </source>
</evidence>
<dbReference type="InterPro" id="IPR029035">
    <property type="entry name" value="DHS-like_NAD/FAD-binding_dom"/>
</dbReference>
<accession>A0A1X1ZBM2</accession>
<feature type="binding site" evidence="3">
    <location>
        <position position="292"/>
    </location>
    <ligand>
        <name>FAD</name>
        <dbReference type="ChEBI" id="CHEBI:57692"/>
    </ligand>
</feature>
<keyword evidence="9" id="KW-1185">Reference proteome</keyword>
<keyword evidence="3" id="KW-0472">Membrane</keyword>
<dbReference type="Pfam" id="PF00205">
    <property type="entry name" value="TPP_enzyme_M"/>
    <property type="match status" value="1"/>
</dbReference>
<feature type="binding site" evidence="3">
    <location>
        <position position="435"/>
    </location>
    <ligand>
        <name>Mg(2+)</name>
        <dbReference type="ChEBI" id="CHEBI:18420"/>
    </ligand>
</feature>
<feature type="binding site" evidence="3">
    <location>
        <begin position="462"/>
        <end position="468"/>
    </location>
    <ligand>
        <name>thiamine diphosphate</name>
        <dbReference type="ChEBI" id="CHEBI:58937"/>
    </ligand>
</feature>
<dbReference type="HAMAP" id="MF_00850">
    <property type="entry name" value="POX"/>
    <property type="match status" value="1"/>
</dbReference>
<evidence type="ECO:0000259" key="7">
    <source>
        <dbReference type="Pfam" id="PF02776"/>
    </source>
</evidence>
<dbReference type="InterPro" id="IPR029061">
    <property type="entry name" value="THDP-binding"/>
</dbReference>
<keyword evidence="3" id="KW-0460">Magnesium</keyword>